<keyword evidence="2" id="KW-1185">Reference proteome</keyword>
<evidence type="ECO:0000313" key="1">
    <source>
        <dbReference type="EMBL" id="GMN64878.1"/>
    </source>
</evidence>
<comment type="caution">
    <text evidence="1">The sequence shown here is derived from an EMBL/GenBank/DDBJ whole genome shotgun (WGS) entry which is preliminary data.</text>
</comment>
<protein>
    <submittedName>
        <fullName evidence="1">Uncharacterized protein</fullName>
    </submittedName>
</protein>
<evidence type="ECO:0000313" key="2">
    <source>
        <dbReference type="Proteomes" id="UP001187192"/>
    </source>
</evidence>
<accession>A0AA88J4G8</accession>
<organism evidence="1 2">
    <name type="scientific">Ficus carica</name>
    <name type="common">Common fig</name>
    <dbReference type="NCBI Taxonomy" id="3494"/>
    <lineage>
        <taxon>Eukaryota</taxon>
        <taxon>Viridiplantae</taxon>
        <taxon>Streptophyta</taxon>
        <taxon>Embryophyta</taxon>
        <taxon>Tracheophyta</taxon>
        <taxon>Spermatophyta</taxon>
        <taxon>Magnoliopsida</taxon>
        <taxon>eudicotyledons</taxon>
        <taxon>Gunneridae</taxon>
        <taxon>Pentapetalae</taxon>
        <taxon>rosids</taxon>
        <taxon>fabids</taxon>
        <taxon>Rosales</taxon>
        <taxon>Moraceae</taxon>
        <taxon>Ficeae</taxon>
        <taxon>Ficus</taxon>
    </lineage>
</organism>
<dbReference type="Proteomes" id="UP001187192">
    <property type="component" value="Unassembled WGS sequence"/>
</dbReference>
<name>A0AA88J4G8_FICCA</name>
<gene>
    <name evidence="1" type="ORF">TIFTF001_033945</name>
</gene>
<dbReference type="EMBL" id="BTGU01000198">
    <property type="protein sequence ID" value="GMN64878.1"/>
    <property type="molecule type" value="Genomic_DNA"/>
</dbReference>
<dbReference type="AlphaFoldDB" id="A0AA88J4G8"/>
<sequence length="70" mass="7826">MRNVKYVCMVTACARRVVTHGGDFRLRWCWFVISGAASLREVVRTGEDFESSMIVEFHLGVATASEGEIS</sequence>
<proteinExistence type="predicted"/>
<reference evidence="1" key="1">
    <citation type="submission" date="2023-07" db="EMBL/GenBank/DDBJ databases">
        <title>draft genome sequence of fig (Ficus carica).</title>
        <authorList>
            <person name="Takahashi T."/>
            <person name="Nishimura K."/>
        </authorList>
    </citation>
    <scope>NUCLEOTIDE SEQUENCE</scope>
</reference>